<dbReference type="InterPro" id="IPR036615">
    <property type="entry name" value="Mur_ligase_C_dom_sf"/>
</dbReference>
<comment type="cofactor">
    <cofactor evidence="1">
        <name>Mg(2+)</name>
        <dbReference type="ChEBI" id="CHEBI:18420"/>
    </cofactor>
</comment>
<dbReference type="Gene3D" id="3.40.1190.10">
    <property type="entry name" value="Mur-like, catalytic domain"/>
    <property type="match status" value="1"/>
</dbReference>
<evidence type="ECO:0000256" key="2">
    <source>
        <dbReference type="ARBA" id="ARBA00002714"/>
    </source>
</evidence>
<dbReference type="InterPro" id="IPR001645">
    <property type="entry name" value="Folylpolyglutamate_synth"/>
</dbReference>
<dbReference type="InterPro" id="IPR013221">
    <property type="entry name" value="Mur_ligase_cen"/>
</dbReference>
<organism evidence="25 26">
    <name type="scientific">Aureimonas ureilytica</name>
    <dbReference type="NCBI Taxonomy" id="401562"/>
    <lineage>
        <taxon>Bacteria</taxon>
        <taxon>Pseudomonadati</taxon>
        <taxon>Pseudomonadota</taxon>
        <taxon>Alphaproteobacteria</taxon>
        <taxon>Hyphomicrobiales</taxon>
        <taxon>Aurantimonadaceae</taxon>
        <taxon>Aureimonas</taxon>
    </lineage>
</organism>
<protein>
    <recommendedName>
        <fullName evidence="8">Dihydrofolate synthase/folylpolyglutamate synthase</fullName>
        <ecNumber evidence="6">6.3.2.12</ecNumber>
        <ecNumber evidence="7">6.3.2.17</ecNumber>
    </recommendedName>
    <alternativeName>
        <fullName evidence="17">Folylpoly-gamma-glutamate synthetase-dihydrofolate synthetase</fullName>
    </alternativeName>
    <alternativeName>
        <fullName evidence="15">Folylpolyglutamate synthetase</fullName>
    </alternativeName>
    <alternativeName>
        <fullName evidence="16">Tetrahydrofolylpolyglutamate synthase</fullName>
    </alternativeName>
</protein>
<evidence type="ECO:0000256" key="7">
    <source>
        <dbReference type="ARBA" id="ARBA00013025"/>
    </source>
</evidence>
<evidence type="ECO:0000256" key="22">
    <source>
        <dbReference type="PIRNR" id="PIRNR001563"/>
    </source>
</evidence>
<comment type="similarity">
    <text evidence="5 22">Belongs to the folylpolyglutamate synthase family.</text>
</comment>
<dbReference type="PATRIC" id="fig|401562.3.peg.3388"/>
<dbReference type="GO" id="GO:0004326">
    <property type="term" value="F:tetrahydrofolylpolyglutamate synthase activity"/>
    <property type="evidence" value="ECO:0007669"/>
    <property type="project" value="UniProtKB-EC"/>
</dbReference>
<keyword evidence="11 22" id="KW-0547">Nucleotide-binding</keyword>
<dbReference type="GO" id="GO:0046654">
    <property type="term" value="P:tetrahydrofolate biosynthetic process"/>
    <property type="evidence" value="ECO:0007669"/>
    <property type="project" value="UniProtKB-UniPathway"/>
</dbReference>
<evidence type="ECO:0000256" key="16">
    <source>
        <dbReference type="ARBA" id="ARBA00030592"/>
    </source>
</evidence>
<keyword evidence="12 22" id="KW-0067">ATP-binding</keyword>
<proteinExistence type="inferred from homology"/>
<dbReference type="Proteomes" id="UP000078272">
    <property type="component" value="Unassembled WGS sequence"/>
</dbReference>
<dbReference type="PIRSF" id="PIRSF001563">
    <property type="entry name" value="Folylpolyglu_synth"/>
    <property type="match status" value="1"/>
</dbReference>
<evidence type="ECO:0000256" key="3">
    <source>
        <dbReference type="ARBA" id="ARBA00004799"/>
    </source>
</evidence>
<evidence type="ECO:0000256" key="4">
    <source>
        <dbReference type="ARBA" id="ARBA00005150"/>
    </source>
</evidence>
<evidence type="ECO:0000256" key="18">
    <source>
        <dbReference type="ARBA" id="ARBA00047493"/>
    </source>
</evidence>
<dbReference type="NCBIfam" id="TIGR01499">
    <property type="entry name" value="folC"/>
    <property type="match status" value="1"/>
</dbReference>
<dbReference type="SUPFAM" id="SSF53623">
    <property type="entry name" value="MurD-like peptide ligases, catalytic domain"/>
    <property type="match status" value="1"/>
</dbReference>
<dbReference type="UniPathway" id="UPA00077">
    <property type="reaction ID" value="UER00157"/>
</dbReference>
<evidence type="ECO:0000256" key="11">
    <source>
        <dbReference type="ARBA" id="ARBA00022741"/>
    </source>
</evidence>
<keyword evidence="13" id="KW-0460">Magnesium</keyword>
<keyword evidence="14" id="KW-0289">Folate biosynthesis</keyword>
<dbReference type="Gene3D" id="3.90.190.20">
    <property type="entry name" value="Mur ligase, C-terminal domain"/>
    <property type="match status" value="1"/>
</dbReference>
<dbReference type="InterPro" id="IPR036565">
    <property type="entry name" value="Mur-like_cat_sf"/>
</dbReference>
<keyword evidence="9 22" id="KW-0436">Ligase</keyword>
<dbReference type="SUPFAM" id="SSF53244">
    <property type="entry name" value="MurD-like peptide ligases, peptide-binding domain"/>
    <property type="match status" value="1"/>
</dbReference>
<evidence type="ECO:0000256" key="8">
    <source>
        <dbReference type="ARBA" id="ARBA00019357"/>
    </source>
</evidence>
<evidence type="ECO:0000256" key="10">
    <source>
        <dbReference type="ARBA" id="ARBA00022723"/>
    </source>
</evidence>
<name>A0A175R4H6_9HYPH</name>
<keyword evidence="10" id="KW-0479">Metal-binding</keyword>
<evidence type="ECO:0000256" key="21">
    <source>
        <dbReference type="ARBA" id="ARBA00049161"/>
    </source>
</evidence>
<dbReference type="GO" id="GO:0046872">
    <property type="term" value="F:metal ion binding"/>
    <property type="evidence" value="ECO:0007669"/>
    <property type="project" value="UniProtKB-KW"/>
</dbReference>
<evidence type="ECO:0000256" key="15">
    <source>
        <dbReference type="ARBA" id="ARBA00030048"/>
    </source>
</evidence>
<evidence type="ECO:0000256" key="1">
    <source>
        <dbReference type="ARBA" id="ARBA00001946"/>
    </source>
</evidence>
<comment type="caution">
    <text evidence="25">The sequence shown here is derived from an EMBL/GenBank/DDBJ whole genome shotgun (WGS) entry which is preliminary data.</text>
</comment>
<dbReference type="Pfam" id="PF02875">
    <property type="entry name" value="Mur_ligase_C"/>
    <property type="match status" value="1"/>
</dbReference>
<dbReference type="EC" id="6.3.2.12" evidence="6"/>
<dbReference type="GO" id="GO:0005737">
    <property type="term" value="C:cytoplasm"/>
    <property type="evidence" value="ECO:0007669"/>
    <property type="project" value="TreeGrafter"/>
</dbReference>
<comment type="catalytic activity">
    <reaction evidence="19">
        <text>10-formyltetrahydrofolyl-(gamma-L-Glu)(n) + L-glutamate + ATP = 10-formyltetrahydrofolyl-(gamma-L-Glu)(n+1) + ADP + phosphate + H(+)</text>
        <dbReference type="Rhea" id="RHEA:51904"/>
        <dbReference type="Rhea" id="RHEA-COMP:13088"/>
        <dbReference type="Rhea" id="RHEA-COMP:14300"/>
        <dbReference type="ChEBI" id="CHEBI:15378"/>
        <dbReference type="ChEBI" id="CHEBI:29985"/>
        <dbReference type="ChEBI" id="CHEBI:30616"/>
        <dbReference type="ChEBI" id="CHEBI:43474"/>
        <dbReference type="ChEBI" id="CHEBI:134413"/>
        <dbReference type="ChEBI" id="CHEBI:456216"/>
        <dbReference type="EC" id="6.3.2.17"/>
    </reaction>
</comment>
<evidence type="ECO:0000256" key="9">
    <source>
        <dbReference type="ARBA" id="ARBA00022598"/>
    </source>
</evidence>
<dbReference type="GO" id="GO:0008841">
    <property type="term" value="F:dihydrofolate synthase activity"/>
    <property type="evidence" value="ECO:0007669"/>
    <property type="project" value="UniProtKB-EC"/>
</dbReference>
<accession>A0A175R4H6</accession>
<dbReference type="GO" id="GO:0005524">
    <property type="term" value="F:ATP binding"/>
    <property type="evidence" value="ECO:0007669"/>
    <property type="project" value="UniProtKB-KW"/>
</dbReference>
<dbReference type="RefSeq" id="WP_058636004.1">
    <property type="nucleotide sequence ID" value="NZ_LDPZ01000042.1"/>
</dbReference>
<evidence type="ECO:0000256" key="6">
    <source>
        <dbReference type="ARBA" id="ARBA00013023"/>
    </source>
</evidence>
<dbReference type="Pfam" id="PF08245">
    <property type="entry name" value="Mur_ligase_M"/>
    <property type="match status" value="1"/>
</dbReference>
<comment type="pathway">
    <text evidence="4">Cofactor biosynthesis; tetrahydrofolylpolyglutamate biosynthesis.</text>
</comment>
<evidence type="ECO:0000256" key="14">
    <source>
        <dbReference type="ARBA" id="ARBA00022909"/>
    </source>
</evidence>
<dbReference type="FunFam" id="3.40.1190.10:FF:000011">
    <property type="entry name" value="Folylpolyglutamate synthase/dihydrofolate synthase"/>
    <property type="match status" value="1"/>
</dbReference>
<dbReference type="AlphaFoldDB" id="A0A175R4H6"/>
<dbReference type="PANTHER" id="PTHR11136">
    <property type="entry name" value="FOLYLPOLYGLUTAMATE SYNTHASE-RELATED"/>
    <property type="match status" value="1"/>
</dbReference>
<dbReference type="OrthoDB" id="9809356at2"/>
<evidence type="ECO:0000256" key="13">
    <source>
        <dbReference type="ARBA" id="ARBA00022842"/>
    </source>
</evidence>
<evidence type="ECO:0000259" key="23">
    <source>
        <dbReference type="Pfam" id="PF02875"/>
    </source>
</evidence>
<evidence type="ECO:0000256" key="17">
    <source>
        <dbReference type="ARBA" id="ARBA00032510"/>
    </source>
</evidence>
<comment type="function">
    <text evidence="2">Functions in two distinct reactions of the de novo folate biosynthetic pathway. Catalyzes the addition of a glutamate residue to dihydropteroate (7,8-dihydropteroate or H2Pte) to form dihydrofolate (7,8-dihydrofolate monoglutamate or H2Pte-Glu). Also catalyzes successive additions of L-glutamate to tetrahydrofolate or 10-formyltetrahydrofolate or 5,10-methylenetetrahydrofolate, leading to folylpolyglutamate derivatives.</text>
</comment>
<dbReference type="PROSITE" id="PS01012">
    <property type="entry name" value="FOLYLPOLYGLU_SYNT_2"/>
    <property type="match status" value="1"/>
</dbReference>
<reference evidence="25 26" key="1">
    <citation type="journal article" date="2016" name="Front. Microbiol.">
        <title>Genomic Resource of Rice Seed Associated Bacteria.</title>
        <authorList>
            <person name="Midha S."/>
            <person name="Bansal K."/>
            <person name="Sharma S."/>
            <person name="Kumar N."/>
            <person name="Patil P.P."/>
            <person name="Chaudhry V."/>
            <person name="Patil P.B."/>
        </authorList>
    </citation>
    <scope>NUCLEOTIDE SEQUENCE [LARGE SCALE GENOMIC DNA]</scope>
    <source>
        <strain evidence="25 26">NS226</strain>
    </source>
</reference>
<evidence type="ECO:0000313" key="26">
    <source>
        <dbReference type="Proteomes" id="UP000078272"/>
    </source>
</evidence>
<sequence length="445" mass="47600">MTSVPSLADREIGKLLELHPKGFDLKLDRILRLLADLGAPQLRLPPTIHVAGTNGKGSTSAFSRAILEAAGRAVHVHTSPHLVDWRERYRLGRSGGRGELVSDEELAETIRRVATVNASRPITVFELLTAVAFVLFAEHPADATVLEVGLGGRFDATNVIETAAVSVVTAISLDHQAFLGDTVEKIAGEKAGIFKRGVPVVIGPQTSEGALDVLCREAERTGARVRVYGQDFIAFEEHGRLVYQDERGLMDLPMPRLPGRHQLGNAATAIAALRAGGFDPPQAAIEAGLTRVEWPGRLQRITSGRLFDLCVPGSELWLDGGHNPGAGLVVAEALADLEDRTQRPLFLIAGMLNTKEPVGFFEAFAGMARHVFTVPIRSSDSGLSAEELADAAIDAGLEAEPCDSVEEAIRLVSTGWQSSPAPRFLVCGSLYLAGDVLRESGLAPR</sequence>
<evidence type="ECO:0000256" key="12">
    <source>
        <dbReference type="ARBA" id="ARBA00022840"/>
    </source>
</evidence>
<evidence type="ECO:0000256" key="19">
    <source>
        <dbReference type="ARBA" id="ARBA00047808"/>
    </source>
</evidence>
<comment type="pathway">
    <text evidence="3">Cofactor biosynthesis; tetrahydrofolate biosynthesis; 7,8-dihydrofolate from 2-amino-4-hydroxy-6-hydroxymethyl-7,8-dihydropteridine diphosphate and 4-aminobenzoate: step 2/2.</text>
</comment>
<gene>
    <name evidence="25" type="ORF">NS226_17280</name>
</gene>
<evidence type="ECO:0000313" key="25">
    <source>
        <dbReference type="EMBL" id="KTQ88147.1"/>
    </source>
</evidence>
<dbReference type="InterPro" id="IPR018109">
    <property type="entry name" value="Folylpolyglutamate_synth_CS"/>
</dbReference>
<comment type="catalytic activity">
    <reaction evidence="20">
        <text>(6R)-5,10-methylenetetrahydrofolyl-(gamma-L-Glu)(n) + L-glutamate + ATP = (6R)-5,10-methylenetetrahydrofolyl-(gamma-L-Glu)(n+1) + ADP + phosphate + H(+)</text>
        <dbReference type="Rhea" id="RHEA:51912"/>
        <dbReference type="Rhea" id="RHEA-COMP:13257"/>
        <dbReference type="Rhea" id="RHEA-COMP:13258"/>
        <dbReference type="ChEBI" id="CHEBI:15378"/>
        <dbReference type="ChEBI" id="CHEBI:29985"/>
        <dbReference type="ChEBI" id="CHEBI:30616"/>
        <dbReference type="ChEBI" id="CHEBI:43474"/>
        <dbReference type="ChEBI" id="CHEBI:136572"/>
        <dbReference type="ChEBI" id="CHEBI:456216"/>
        <dbReference type="EC" id="6.3.2.17"/>
    </reaction>
</comment>
<dbReference type="EC" id="6.3.2.17" evidence="7"/>
<dbReference type="EMBL" id="LDPZ01000042">
    <property type="protein sequence ID" value="KTQ88147.1"/>
    <property type="molecule type" value="Genomic_DNA"/>
</dbReference>
<evidence type="ECO:0000256" key="20">
    <source>
        <dbReference type="ARBA" id="ARBA00049035"/>
    </source>
</evidence>
<dbReference type="InterPro" id="IPR004101">
    <property type="entry name" value="Mur_ligase_C"/>
</dbReference>
<dbReference type="GO" id="GO:0046656">
    <property type="term" value="P:folic acid biosynthetic process"/>
    <property type="evidence" value="ECO:0007669"/>
    <property type="project" value="UniProtKB-KW"/>
</dbReference>
<dbReference type="PANTHER" id="PTHR11136:SF0">
    <property type="entry name" value="DIHYDROFOLATE SYNTHETASE-RELATED"/>
    <property type="match status" value="1"/>
</dbReference>
<evidence type="ECO:0000259" key="24">
    <source>
        <dbReference type="Pfam" id="PF08245"/>
    </source>
</evidence>
<comment type="catalytic activity">
    <reaction evidence="18">
        <text>(6S)-5,6,7,8-tetrahydrofolyl-(gamma-L-Glu)(n) + L-glutamate + ATP = (6S)-5,6,7,8-tetrahydrofolyl-(gamma-L-Glu)(n+1) + ADP + phosphate + H(+)</text>
        <dbReference type="Rhea" id="RHEA:10580"/>
        <dbReference type="Rhea" id="RHEA-COMP:14738"/>
        <dbReference type="Rhea" id="RHEA-COMP:14740"/>
        <dbReference type="ChEBI" id="CHEBI:15378"/>
        <dbReference type="ChEBI" id="CHEBI:29985"/>
        <dbReference type="ChEBI" id="CHEBI:30616"/>
        <dbReference type="ChEBI" id="CHEBI:43474"/>
        <dbReference type="ChEBI" id="CHEBI:141005"/>
        <dbReference type="ChEBI" id="CHEBI:456216"/>
        <dbReference type="EC" id="6.3.2.17"/>
    </reaction>
</comment>
<evidence type="ECO:0000256" key="5">
    <source>
        <dbReference type="ARBA" id="ARBA00008276"/>
    </source>
</evidence>
<comment type="catalytic activity">
    <reaction evidence="21">
        <text>7,8-dihydropteroate + L-glutamate + ATP = 7,8-dihydrofolate + ADP + phosphate + H(+)</text>
        <dbReference type="Rhea" id="RHEA:23584"/>
        <dbReference type="ChEBI" id="CHEBI:15378"/>
        <dbReference type="ChEBI" id="CHEBI:17839"/>
        <dbReference type="ChEBI" id="CHEBI:29985"/>
        <dbReference type="ChEBI" id="CHEBI:30616"/>
        <dbReference type="ChEBI" id="CHEBI:43474"/>
        <dbReference type="ChEBI" id="CHEBI:57451"/>
        <dbReference type="ChEBI" id="CHEBI:456216"/>
        <dbReference type="EC" id="6.3.2.12"/>
    </reaction>
</comment>
<feature type="domain" description="Mur ligase C-terminal" evidence="23">
    <location>
        <begin position="316"/>
        <end position="428"/>
    </location>
</feature>
<feature type="domain" description="Mur ligase central" evidence="24">
    <location>
        <begin position="50"/>
        <end position="272"/>
    </location>
</feature>
<dbReference type="STRING" id="401562.NS365_14960"/>